<dbReference type="EMBL" id="CM042889">
    <property type="protein sequence ID" value="KAI4321086.1"/>
    <property type="molecule type" value="Genomic_DNA"/>
</dbReference>
<gene>
    <name evidence="1" type="ORF">MLD38_034507</name>
</gene>
<sequence>MAAMASELEDRATVSKLKLARDDLNGVLQASKHLEGSLKKTDTRMHLVGRSLTSSSKRVAHIQTLSMANKALDTRINRAVTPALSLLETFRSFESLQGEIMLLSKELSRQKPNHDAGGSVHLVGYEDDRLRVLAKYVDCVDRMKEAIGSIIREGEPTILKLQEAVEFLSRTKATDQFRAHRLRETLVTLNALYETEVDKMRFDGLLDESLLRLQDEFEGLLHRLKHRNIRSVIKHDDGSGNHEEDQYRMAVVDMKMAKEKHGDLGSNEEVEVLRRISAALAGNDCLDICIDIFVKVRYRRAAKALMRLNPEYLRTYTPEEIDEMEWETLEMAITLWIQHFELALKNVFVSEKQLSNRVMGGVMDGLVWLECFVKIADKIMAVFFRFGEGVARGTKERPEKLFKLLDMFDALERIKPEFSLVFEGESGRDICTRFRELEKLLVHAGSKVLWEFGLQIEGDSDGLPPPPDGSVPKLVRYAINYLKYLVTATYCAPMTRVLRTEQTWKTGIQSKPEPDKELLRDAVSNMMEALQRNVESKRSWYKDKALANVFAMNTYWYIYMRTRNTELGKLLGDKYMKKRYKVAAEEAAYLYQKQSWRPIAKILDQPNPTRNTAEDRAEGFVKAFEEMAGKHRSVYVIQEEDLREQMKEATVKVVVPVVVEFVKSHGAVLPRSYGDGDSVGNTIREVFDACGKIKRNNRDGKEENSSSMSGIRRSRSDFS</sequence>
<dbReference type="Proteomes" id="UP001057402">
    <property type="component" value="Chromosome 10"/>
</dbReference>
<comment type="caution">
    <text evidence="1">The sequence shown here is derived from an EMBL/GenBank/DDBJ whole genome shotgun (WGS) entry which is preliminary data.</text>
</comment>
<evidence type="ECO:0000313" key="2">
    <source>
        <dbReference type="Proteomes" id="UP001057402"/>
    </source>
</evidence>
<keyword evidence="2" id="KW-1185">Reference proteome</keyword>
<evidence type="ECO:0000313" key="1">
    <source>
        <dbReference type="EMBL" id="KAI4321086.1"/>
    </source>
</evidence>
<proteinExistence type="predicted"/>
<reference evidence="2" key="1">
    <citation type="journal article" date="2023" name="Front. Plant Sci.">
        <title>Chromosomal-level genome assembly of Melastoma candidum provides insights into trichome evolution.</title>
        <authorList>
            <person name="Zhong Y."/>
            <person name="Wu W."/>
            <person name="Sun C."/>
            <person name="Zou P."/>
            <person name="Liu Y."/>
            <person name="Dai S."/>
            <person name="Zhou R."/>
        </authorList>
    </citation>
    <scope>NUCLEOTIDE SEQUENCE [LARGE SCALE GENOMIC DNA]</scope>
</reference>
<name>A0ACB9MC24_9MYRT</name>
<organism evidence="1 2">
    <name type="scientific">Melastoma candidum</name>
    <dbReference type="NCBI Taxonomy" id="119954"/>
    <lineage>
        <taxon>Eukaryota</taxon>
        <taxon>Viridiplantae</taxon>
        <taxon>Streptophyta</taxon>
        <taxon>Embryophyta</taxon>
        <taxon>Tracheophyta</taxon>
        <taxon>Spermatophyta</taxon>
        <taxon>Magnoliopsida</taxon>
        <taxon>eudicotyledons</taxon>
        <taxon>Gunneridae</taxon>
        <taxon>Pentapetalae</taxon>
        <taxon>rosids</taxon>
        <taxon>malvids</taxon>
        <taxon>Myrtales</taxon>
        <taxon>Melastomataceae</taxon>
        <taxon>Melastomatoideae</taxon>
        <taxon>Melastomateae</taxon>
        <taxon>Melastoma</taxon>
    </lineage>
</organism>
<accession>A0ACB9MC24</accession>
<protein>
    <submittedName>
        <fullName evidence="1">Uncharacterized protein</fullName>
    </submittedName>
</protein>